<proteinExistence type="predicted"/>
<feature type="region of interest" description="Disordered" evidence="1">
    <location>
        <begin position="80"/>
        <end position="100"/>
    </location>
</feature>
<dbReference type="InterPro" id="IPR001387">
    <property type="entry name" value="Cro/C1-type_HTH"/>
</dbReference>
<name>A0A3P3QRZ4_9GAMM</name>
<dbReference type="SUPFAM" id="SSF47413">
    <property type="entry name" value="lambda repressor-like DNA-binding domains"/>
    <property type="match status" value="1"/>
</dbReference>
<comment type="caution">
    <text evidence="3">The sequence shown here is derived from an EMBL/GenBank/DDBJ whole genome shotgun (WGS) entry which is preliminary data.</text>
</comment>
<keyword evidence="4" id="KW-1185">Reference proteome</keyword>
<evidence type="ECO:0000313" key="3">
    <source>
        <dbReference type="EMBL" id="RRJ23289.1"/>
    </source>
</evidence>
<dbReference type="AlphaFoldDB" id="A0A3P3QRZ4"/>
<dbReference type="RefSeq" id="WP_046519171.1">
    <property type="nucleotide sequence ID" value="NZ_LAVS01000008.1"/>
</dbReference>
<dbReference type="EMBL" id="RRCF01000001">
    <property type="protein sequence ID" value="RRJ23289.1"/>
    <property type="molecule type" value="Genomic_DNA"/>
</dbReference>
<protein>
    <submittedName>
        <fullName evidence="3">XRE family transcriptional regulator</fullName>
    </submittedName>
</protein>
<reference evidence="3 4" key="1">
    <citation type="submission" date="2018-11" db="EMBL/GenBank/DDBJ databases">
        <title>Draft genome analysis of Rheinheimera mesophila isolated from an industrial waste site.</title>
        <authorList>
            <person name="Yu Q."/>
            <person name="Qi Y."/>
            <person name="Zhang H."/>
            <person name="Lu Y."/>
            <person name="Pu J."/>
        </authorList>
    </citation>
    <scope>NUCLEOTIDE SEQUENCE [LARGE SCALE GENOMIC DNA]</scope>
    <source>
        <strain evidence="3 4">IITR13</strain>
    </source>
</reference>
<dbReference type="Gene3D" id="1.10.260.40">
    <property type="entry name" value="lambda repressor-like DNA-binding domains"/>
    <property type="match status" value="1"/>
</dbReference>
<dbReference type="Proteomes" id="UP000276260">
    <property type="component" value="Unassembled WGS sequence"/>
</dbReference>
<evidence type="ECO:0000256" key="1">
    <source>
        <dbReference type="SAM" id="MobiDB-lite"/>
    </source>
</evidence>
<evidence type="ECO:0000259" key="2">
    <source>
        <dbReference type="PROSITE" id="PS50943"/>
    </source>
</evidence>
<dbReference type="SMART" id="SM00530">
    <property type="entry name" value="HTH_XRE"/>
    <property type="match status" value="1"/>
</dbReference>
<dbReference type="OrthoDB" id="6388185at2"/>
<accession>A0A3P3QRZ4</accession>
<dbReference type="CDD" id="cd00093">
    <property type="entry name" value="HTH_XRE"/>
    <property type="match status" value="1"/>
</dbReference>
<feature type="domain" description="HTH cro/C1-type" evidence="2">
    <location>
        <begin position="26"/>
        <end position="70"/>
    </location>
</feature>
<dbReference type="GO" id="GO:0003677">
    <property type="term" value="F:DNA binding"/>
    <property type="evidence" value="ECO:0007669"/>
    <property type="project" value="InterPro"/>
</dbReference>
<gene>
    <name evidence="3" type="ORF">EIK76_04185</name>
</gene>
<dbReference type="PROSITE" id="PS50943">
    <property type="entry name" value="HTH_CROC1"/>
    <property type="match status" value="1"/>
</dbReference>
<dbReference type="Pfam" id="PF01381">
    <property type="entry name" value="HTH_3"/>
    <property type="match status" value="1"/>
</dbReference>
<dbReference type="InterPro" id="IPR010982">
    <property type="entry name" value="Lambda_DNA-bd_dom_sf"/>
</dbReference>
<organism evidence="3 4">
    <name type="scientific">Rheinheimera mesophila</name>
    <dbReference type="NCBI Taxonomy" id="1547515"/>
    <lineage>
        <taxon>Bacteria</taxon>
        <taxon>Pseudomonadati</taxon>
        <taxon>Pseudomonadota</taxon>
        <taxon>Gammaproteobacteria</taxon>
        <taxon>Chromatiales</taxon>
        <taxon>Chromatiaceae</taxon>
        <taxon>Rheinheimera</taxon>
    </lineage>
</organism>
<sequence>MQKEAIQLSQALGQLVKQIRAESMDQSELAVRVGLSRNTISAIENGKAVNSEALFAVLAQLNLLQPITDAVEQQLAQFNNLPQKKQRKQRKAKPELSNDF</sequence>
<evidence type="ECO:0000313" key="4">
    <source>
        <dbReference type="Proteomes" id="UP000276260"/>
    </source>
</evidence>